<evidence type="ECO:0000256" key="7">
    <source>
        <dbReference type="ARBA" id="ARBA00022779"/>
    </source>
</evidence>
<keyword evidence="4 10" id="KW-1003">Cell membrane</keyword>
<organism evidence="12 13">
    <name type="scientific">Desulfovibrio subterraneus</name>
    <dbReference type="NCBI Taxonomy" id="2718620"/>
    <lineage>
        <taxon>Bacteria</taxon>
        <taxon>Pseudomonadati</taxon>
        <taxon>Thermodesulfobacteriota</taxon>
        <taxon>Desulfovibrionia</taxon>
        <taxon>Desulfovibrionales</taxon>
        <taxon>Desulfovibrionaceae</taxon>
        <taxon>Desulfovibrio</taxon>
    </lineage>
</organism>
<feature type="compositionally biased region" description="Acidic residues" evidence="11">
    <location>
        <begin position="41"/>
        <end position="56"/>
    </location>
</feature>
<keyword evidence="5 10" id="KW-0145">Chemotaxis</keyword>
<evidence type="ECO:0000256" key="1">
    <source>
        <dbReference type="ARBA" id="ARBA00002254"/>
    </source>
</evidence>
<evidence type="ECO:0000256" key="2">
    <source>
        <dbReference type="ARBA" id="ARBA00004162"/>
    </source>
</evidence>
<comment type="function">
    <text evidence="1 10">Controls the rotational direction of flagella during chemotaxis.</text>
</comment>
<dbReference type="GO" id="GO:0005886">
    <property type="term" value="C:plasma membrane"/>
    <property type="evidence" value="ECO:0007669"/>
    <property type="project" value="UniProtKB-SubCell"/>
</dbReference>
<evidence type="ECO:0000256" key="5">
    <source>
        <dbReference type="ARBA" id="ARBA00022500"/>
    </source>
</evidence>
<dbReference type="GO" id="GO:0009425">
    <property type="term" value="C:bacterial-type flagellum basal body"/>
    <property type="evidence" value="ECO:0007669"/>
    <property type="project" value="InterPro"/>
</dbReference>
<gene>
    <name evidence="12" type="ORF">DSM101010T_36260</name>
</gene>
<feature type="transmembrane region" description="Helical" evidence="10">
    <location>
        <begin position="88"/>
        <end position="108"/>
    </location>
</feature>
<evidence type="ECO:0000256" key="10">
    <source>
        <dbReference type="RuleBase" id="RU364125"/>
    </source>
</evidence>
<evidence type="ECO:0000313" key="13">
    <source>
        <dbReference type="Proteomes" id="UP000503840"/>
    </source>
</evidence>
<sequence length="239" mass="26539">MADEDLSLDGLFSEKAQLDTEELSVPDGGGHAPADDKVELDLEDAPFLEDDEEEEAPPPLAAPEPVSLEPASEKKPNALKALLGNKKIVISLAGVGVLLLILVAWLVLKPAPRPELPPEPQVMTIQPDQAPEPEPQKPDSFVVSWEPFWVEMKDAEGHIRFLVCKFAAPTENEKLSWEAGTKKTVLRDAIFYYLRNKDLIFLSDKTNVDVLKADLLAVINQYMNNGQFEDLLIENYLVK</sequence>
<dbReference type="AlphaFoldDB" id="A0A7J0BPQ7"/>
<keyword evidence="9 10" id="KW-0472">Membrane</keyword>
<evidence type="ECO:0000256" key="11">
    <source>
        <dbReference type="SAM" id="MobiDB-lite"/>
    </source>
</evidence>
<keyword evidence="13" id="KW-1185">Reference proteome</keyword>
<reference evidence="12 13" key="1">
    <citation type="submission" date="2020-05" db="EMBL/GenBank/DDBJ databases">
        <title>Draft genome sequence of Desulfovibrio sp. strain HN2T.</title>
        <authorList>
            <person name="Ueno A."/>
            <person name="Tamazawa S."/>
            <person name="Tamamura S."/>
            <person name="Murakami T."/>
            <person name="Kiyama T."/>
            <person name="Inomata H."/>
            <person name="Amano Y."/>
            <person name="Miyakawa K."/>
            <person name="Tamaki H."/>
            <person name="Naganuma T."/>
            <person name="Kaneko K."/>
        </authorList>
    </citation>
    <scope>NUCLEOTIDE SEQUENCE [LARGE SCALE GENOMIC DNA]</scope>
    <source>
        <strain evidence="12 13">HN2</strain>
    </source>
</reference>
<keyword evidence="8 10" id="KW-1133">Transmembrane helix</keyword>
<evidence type="ECO:0000256" key="3">
    <source>
        <dbReference type="ARBA" id="ARBA00008281"/>
    </source>
</evidence>
<comment type="caution">
    <text evidence="12">The sequence shown here is derived from an EMBL/GenBank/DDBJ whole genome shotgun (WGS) entry which is preliminary data.</text>
</comment>
<proteinExistence type="inferred from homology"/>
<feature type="region of interest" description="Disordered" evidence="11">
    <location>
        <begin position="116"/>
        <end position="137"/>
    </location>
</feature>
<dbReference type="EMBL" id="BLVO01000016">
    <property type="protein sequence ID" value="GFM35261.1"/>
    <property type="molecule type" value="Genomic_DNA"/>
</dbReference>
<comment type="similarity">
    <text evidence="3 10">Belongs to the FliL family.</text>
</comment>
<keyword evidence="7 10" id="KW-0283">Flagellar rotation</keyword>
<dbReference type="GO" id="GO:0006935">
    <property type="term" value="P:chemotaxis"/>
    <property type="evidence" value="ECO:0007669"/>
    <property type="project" value="UniProtKB-KW"/>
</dbReference>
<feature type="region of interest" description="Disordered" evidence="11">
    <location>
        <begin position="18"/>
        <end position="72"/>
    </location>
</feature>
<dbReference type="GO" id="GO:0071973">
    <property type="term" value="P:bacterial-type flagellum-dependent cell motility"/>
    <property type="evidence" value="ECO:0007669"/>
    <property type="project" value="InterPro"/>
</dbReference>
<protein>
    <recommendedName>
        <fullName evidence="10">Flagellar protein FliL</fullName>
    </recommendedName>
</protein>
<evidence type="ECO:0000256" key="8">
    <source>
        <dbReference type="ARBA" id="ARBA00022989"/>
    </source>
</evidence>
<evidence type="ECO:0000313" key="12">
    <source>
        <dbReference type="EMBL" id="GFM35261.1"/>
    </source>
</evidence>
<accession>A0A7J0BPQ7</accession>
<dbReference type="Proteomes" id="UP000503840">
    <property type="component" value="Unassembled WGS sequence"/>
</dbReference>
<evidence type="ECO:0000256" key="9">
    <source>
        <dbReference type="ARBA" id="ARBA00023136"/>
    </source>
</evidence>
<evidence type="ECO:0000256" key="4">
    <source>
        <dbReference type="ARBA" id="ARBA00022475"/>
    </source>
</evidence>
<dbReference type="InterPro" id="IPR005503">
    <property type="entry name" value="FliL"/>
</dbReference>
<name>A0A7J0BPQ7_9BACT</name>
<keyword evidence="6 10" id="KW-0812">Transmembrane</keyword>
<dbReference type="RefSeq" id="WP_174406876.1">
    <property type="nucleotide sequence ID" value="NZ_BLVO01000016.1"/>
</dbReference>
<comment type="subcellular location">
    <subcellularLocation>
        <location evidence="2">Cell membrane</location>
        <topology evidence="2">Single-pass membrane protein</topology>
    </subcellularLocation>
</comment>
<evidence type="ECO:0000256" key="6">
    <source>
        <dbReference type="ARBA" id="ARBA00022692"/>
    </source>
</evidence>
<dbReference type="Pfam" id="PF03748">
    <property type="entry name" value="FliL"/>
    <property type="match status" value="1"/>
</dbReference>